<accession>A0ABY6B638</accession>
<evidence type="ECO:0000313" key="1">
    <source>
        <dbReference type="EMBL" id="UXH80634.1"/>
    </source>
</evidence>
<reference evidence="1" key="1">
    <citation type="submission" date="2022-10" db="EMBL/GenBank/DDBJ databases">
        <title>Characterization and whole genome sequencing of a new Roseateles species, isolated from fresh water.</title>
        <authorList>
            <person name="Guliayeva D.Y."/>
            <person name="Akhremchuk A.E."/>
            <person name="Sikolenko M.A."/>
            <person name="Valentovich L.N."/>
            <person name="Sidarenka A.V."/>
        </authorList>
    </citation>
    <scope>NUCLEOTIDE SEQUENCE</scope>
    <source>
        <strain evidence="1">BIM B-1768</strain>
    </source>
</reference>
<keyword evidence="2" id="KW-1185">Reference proteome</keyword>
<dbReference type="Proteomes" id="UP001064933">
    <property type="component" value="Chromosome"/>
</dbReference>
<protein>
    <submittedName>
        <fullName evidence="1">Uncharacterized protein</fullName>
    </submittedName>
</protein>
<sequence>MAAYSDSGASAEIPRHFKEGRKEIMLITVEEYKDVLEKYFVVDCAIRERNIFGFALDRVFSDKEVEEEERNKWDRSLRPKRLAVFYRDDAEGERLGAENLGNWGPLQLGAMTVPTSQFLLYESHEDRVYVIGSGRDEFENPIDPRKNPDAPVHAGVRRIKTFHGKAFLAGGYRGFTERLGPDSYRSHKTLVGGYPLSHPESGREGFVDFDMFSETDIYAAGGKGDVWHFNGSAWRQIQLPTNAWLNTVCCGGDGMVYISGYEGLTFMGRGDNWKQINAGGIYLGWKDMVWFEDRAWATSDNGLWTIKDGKVEFRNHLLPSEISVCSGNLYVADGVMLMAGLGGACFRENGKWHSIFTAGQMGKLLLDEAK</sequence>
<proteinExistence type="predicted"/>
<organism evidence="1 2">
    <name type="scientific">Roseateles amylovorans</name>
    <dbReference type="NCBI Taxonomy" id="2978473"/>
    <lineage>
        <taxon>Bacteria</taxon>
        <taxon>Pseudomonadati</taxon>
        <taxon>Pseudomonadota</taxon>
        <taxon>Betaproteobacteria</taxon>
        <taxon>Burkholderiales</taxon>
        <taxon>Sphaerotilaceae</taxon>
        <taxon>Roseateles</taxon>
    </lineage>
</organism>
<gene>
    <name evidence="1" type="ORF">N4261_12460</name>
</gene>
<name>A0ABY6B638_9BURK</name>
<evidence type="ECO:0000313" key="2">
    <source>
        <dbReference type="Proteomes" id="UP001064933"/>
    </source>
</evidence>
<dbReference type="RefSeq" id="WP_261760452.1">
    <property type="nucleotide sequence ID" value="NZ_CP104562.2"/>
</dbReference>
<dbReference type="EMBL" id="CP104562">
    <property type="protein sequence ID" value="UXH80634.1"/>
    <property type="molecule type" value="Genomic_DNA"/>
</dbReference>